<feature type="transmembrane region" description="Helical" evidence="1">
    <location>
        <begin position="45"/>
        <end position="63"/>
    </location>
</feature>
<keyword evidence="1" id="KW-1133">Transmembrane helix</keyword>
<comment type="caution">
    <text evidence="3">The sequence shown here is derived from an EMBL/GenBank/DDBJ whole genome shotgun (WGS) entry which is preliminary data.</text>
</comment>
<evidence type="ECO:0000256" key="1">
    <source>
        <dbReference type="SAM" id="Phobius"/>
    </source>
</evidence>
<dbReference type="Pfam" id="PF09925">
    <property type="entry name" value="DUF2157"/>
    <property type="match status" value="1"/>
</dbReference>
<evidence type="ECO:0000313" key="4">
    <source>
        <dbReference type="Proteomes" id="UP001167796"/>
    </source>
</evidence>
<organism evidence="3 4">
    <name type="scientific">Hymenobacter mellowenesis</name>
    <dbReference type="NCBI Taxonomy" id="3063995"/>
    <lineage>
        <taxon>Bacteria</taxon>
        <taxon>Pseudomonadati</taxon>
        <taxon>Bacteroidota</taxon>
        <taxon>Cytophagia</taxon>
        <taxon>Cytophagales</taxon>
        <taxon>Hymenobacteraceae</taxon>
        <taxon>Hymenobacter</taxon>
    </lineage>
</organism>
<name>A0ABT9AEU5_9BACT</name>
<feature type="transmembrane region" description="Helical" evidence="1">
    <location>
        <begin position="160"/>
        <end position="180"/>
    </location>
</feature>
<accession>A0ABT9AEU5</accession>
<dbReference type="RefSeq" id="WP_305013043.1">
    <property type="nucleotide sequence ID" value="NZ_JAUQSX010000010.1"/>
</dbReference>
<feature type="transmembrane region" description="Helical" evidence="1">
    <location>
        <begin position="251"/>
        <end position="268"/>
    </location>
</feature>
<protein>
    <submittedName>
        <fullName evidence="3">DUF2157 domain-containing protein</fullName>
    </submittedName>
</protein>
<feature type="transmembrane region" description="Helical" evidence="1">
    <location>
        <begin position="110"/>
        <end position="130"/>
    </location>
</feature>
<keyword evidence="1" id="KW-0812">Transmembrane</keyword>
<keyword evidence="4" id="KW-1185">Reference proteome</keyword>
<feature type="transmembrane region" description="Helical" evidence="1">
    <location>
        <begin position="221"/>
        <end position="239"/>
    </location>
</feature>
<sequence>MPAKPSTDLYLADLQRRGLLSPDQAAAIAASESAQPFSLHYELRALLYLGITLLAGGLGVLVYQHIDSLGHGVIIAVIAALMAACFTYAARHRAPFTWAAAPRTSVGADYLLLLSCLLFVVLEGYVQYQYGIFGNRYGLATALPALVFLPLAYYFDHRGVLAMGLTALASWVGLTVAPLAVLTKNEFWNEHIRGAAMALGILFMAVGFYSEHQGRKAHFAFTYLLLGSNLALAALATSLMELGLQEQPALALSYVVVMLALCAGLFWYARRTQSYWFLVLAAGYAYFAVGYVLVEVVILLPHEIVFMTAFLLFPLSALLVVLFFINIRKILHGPTAPPHPPTSSPQA</sequence>
<feature type="domain" description="DUF2157" evidence="2">
    <location>
        <begin position="13"/>
        <end position="159"/>
    </location>
</feature>
<feature type="transmembrane region" description="Helical" evidence="1">
    <location>
        <begin position="192"/>
        <end position="209"/>
    </location>
</feature>
<dbReference type="EMBL" id="JAUQSX010000010">
    <property type="protein sequence ID" value="MDO7848366.1"/>
    <property type="molecule type" value="Genomic_DNA"/>
</dbReference>
<feature type="transmembrane region" description="Helical" evidence="1">
    <location>
        <begin position="136"/>
        <end position="155"/>
    </location>
</feature>
<dbReference type="Proteomes" id="UP001167796">
    <property type="component" value="Unassembled WGS sequence"/>
</dbReference>
<dbReference type="InterPro" id="IPR018677">
    <property type="entry name" value="DUF2157"/>
</dbReference>
<proteinExistence type="predicted"/>
<keyword evidence="1" id="KW-0472">Membrane</keyword>
<feature type="transmembrane region" description="Helical" evidence="1">
    <location>
        <begin position="69"/>
        <end position="89"/>
    </location>
</feature>
<feature type="transmembrane region" description="Helical" evidence="1">
    <location>
        <begin position="304"/>
        <end position="325"/>
    </location>
</feature>
<reference evidence="3" key="1">
    <citation type="submission" date="2023-07" db="EMBL/GenBank/DDBJ databases">
        <authorList>
            <person name="Kim M.K."/>
        </authorList>
    </citation>
    <scope>NUCLEOTIDE SEQUENCE</scope>
    <source>
        <strain evidence="3">M29</strain>
    </source>
</reference>
<evidence type="ECO:0000259" key="2">
    <source>
        <dbReference type="Pfam" id="PF09925"/>
    </source>
</evidence>
<gene>
    <name evidence="3" type="ORF">Q5H92_18510</name>
</gene>
<feature type="transmembrane region" description="Helical" evidence="1">
    <location>
        <begin position="275"/>
        <end position="298"/>
    </location>
</feature>
<evidence type="ECO:0000313" key="3">
    <source>
        <dbReference type="EMBL" id="MDO7848366.1"/>
    </source>
</evidence>